<dbReference type="SUPFAM" id="SSF48208">
    <property type="entry name" value="Six-hairpin glycosidases"/>
    <property type="match status" value="1"/>
</dbReference>
<evidence type="ECO:0000313" key="4">
    <source>
        <dbReference type="Proteomes" id="UP001383192"/>
    </source>
</evidence>
<gene>
    <name evidence="3" type="ORF">VNI00_015651</name>
</gene>
<dbReference type="GO" id="GO:0005975">
    <property type="term" value="P:carbohydrate metabolic process"/>
    <property type="evidence" value="ECO:0007669"/>
    <property type="project" value="InterPro"/>
</dbReference>
<dbReference type="InterPro" id="IPR008928">
    <property type="entry name" value="6-hairpin_glycosidase_sf"/>
</dbReference>
<comment type="caution">
    <text evidence="3">The sequence shown here is derived from an EMBL/GenBank/DDBJ whole genome shotgun (WGS) entry which is preliminary data.</text>
</comment>
<accession>A0AAW0BJ83</accession>
<sequence>MPSPVTLFMLSTAVSKLHPISFPDVSYTSVSSDVSELLESECFLLSSLVLPSRSNAFVRSQKPNVTLPLEGRLQVLSQAIQKAVDLMARNDKLFTTVTLCVDMAEADKVKQQIQYKDWLKSFMQDDRRKSSVFSHSETYGHAAAQAYLAYNDAVFLDLAVEAWNRGRMYTLTDDGLADTAVKEPIVQQYCNGGAETSVQVQDIGTQNSSSQEMQLDARQTGRFLSLSASLAEITSNQTYATAVNRTRDFIFTHLYDEETNAVFQSISADGCIPVKSDNLGCAGLVVEGLSFVTESFAQYMLQSVVINAVSNPSWHSEQGVLQNGANRLPDSYFLRGLHALYVTNKVPMDLRRYLASYIGVQYNAVLDLSHNMETDFYGPDWRGPPPKEFSMDNQVAALGPLMAAVVIGTMNYTTSSNDTAATTPISDPTAPVSPGDNGASSKSIAPIIGGAVGGGLIVLLFTGAFLYWYRRKRQTAPTPEVVSATPWISQPLETDLHPLFDSKMLVLSPRTLPSTTTGTGTSVTSSIGDHTHALEALQDDVEHLRRLLNERQHWDDMHSVAPPSYYSARG</sequence>
<dbReference type="Proteomes" id="UP001383192">
    <property type="component" value="Unassembled WGS sequence"/>
</dbReference>
<dbReference type="AlphaFoldDB" id="A0AAW0BJ83"/>
<feature type="compositionally biased region" description="Polar residues" evidence="1">
    <location>
        <begin position="417"/>
        <end position="426"/>
    </location>
</feature>
<evidence type="ECO:0000313" key="3">
    <source>
        <dbReference type="EMBL" id="KAK7026416.1"/>
    </source>
</evidence>
<reference evidence="3 4" key="1">
    <citation type="submission" date="2024-01" db="EMBL/GenBank/DDBJ databases">
        <title>A draft genome for a cacao thread blight-causing isolate of Paramarasmius palmivorus.</title>
        <authorList>
            <person name="Baruah I.K."/>
            <person name="Bukari Y."/>
            <person name="Amoako-Attah I."/>
            <person name="Meinhardt L.W."/>
            <person name="Bailey B.A."/>
            <person name="Cohen S.P."/>
        </authorList>
    </citation>
    <scope>NUCLEOTIDE SEQUENCE [LARGE SCALE GENOMIC DNA]</scope>
    <source>
        <strain evidence="3 4">GH-12</strain>
    </source>
</reference>
<keyword evidence="4" id="KW-1185">Reference proteome</keyword>
<proteinExistence type="predicted"/>
<feature type="transmembrane region" description="Helical" evidence="2">
    <location>
        <begin position="447"/>
        <end position="469"/>
    </location>
</feature>
<keyword evidence="2" id="KW-0472">Membrane</keyword>
<feature type="region of interest" description="Disordered" evidence="1">
    <location>
        <begin position="417"/>
        <end position="439"/>
    </location>
</feature>
<organism evidence="3 4">
    <name type="scientific">Paramarasmius palmivorus</name>
    <dbReference type="NCBI Taxonomy" id="297713"/>
    <lineage>
        <taxon>Eukaryota</taxon>
        <taxon>Fungi</taxon>
        <taxon>Dikarya</taxon>
        <taxon>Basidiomycota</taxon>
        <taxon>Agaricomycotina</taxon>
        <taxon>Agaricomycetes</taxon>
        <taxon>Agaricomycetidae</taxon>
        <taxon>Agaricales</taxon>
        <taxon>Marasmiineae</taxon>
        <taxon>Marasmiaceae</taxon>
        <taxon>Paramarasmius</taxon>
    </lineage>
</organism>
<dbReference type="EMBL" id="JAYKXP010000105">
    <property type="protein sequence ID" value="KAK7026416.1"/>
    <property type="molecule type" value="Genomic_DNA"/>
</dbReference>
<keyword evidence="2" id="KW-0812">Transmembrane</keyword>
<protein>
    <recommendedName>
        <fullName evidence="5">Glycoside hydrolase family 76 protein</fullName>
    </recommendedName>
</protein>
<keyword evidence="2" id="KW-1133">Transmembrane helix</keyword>
<evidence type="ECO:0000256" key="1">
    <source>
        <dbReference type="SAM" id="MobiDB-lite"/>
    </source>
</evidence>
<dbReference type="CDD" id="cd12087">
    <property type="entry name" value="TM_EGFR-like"/>
    <property type="match status" value="1"/>
</dbReference>
<name>A0AAW0BJ83_9AGAR</name>
<evidence type="ECO:0000256" key="2">
    <source>
        <dbReference type="SAM" id="Phobius"/>
    </source>
</evidence>
<dbReference type="Gene3D" id="1.50.10.20">
    <property type="match status" value="1"/>
</dbReference>
<evidence type="ECO:0008006" key="5">
    <source>
        <dbReference type="Google" id="ProtNLM"/>
    </source>
</evidence>